<organism evidence="1 2">
    <name type="scientific">Colletotrichum zoysiae</name>
    <dbReference type="NCBI Taxonomy" id="1216348"/>
    <lineage>
        <taxon>Eukaryota</taxon>
        <taxon>Fungi</taxon>
        <taxon>Dikarya</taxon>
        <taxon>Ascomycota</taxon>
        <taxon>Pezizomycotina</taxon>
        <taxon>Sordariomycetes</taxon>
        <taxon>Hypocreomycetidae</taxon>
        <taxon>Glomerellales</taxon>
        <taxon>Glomerellaceae</taxon>
        <taxon>Colletotrichum</taxon>
        <taxon>Colletotrichum graminicola species complex</taxon>
    </lineage>
</organism>
<dbReference type="EMBL" id="MU843014">
    <property type="protein sequence ID" value="KAK2023079.1"/>
    <property type="molecule type" value="Genomic_DNA"/>
</dbReference>
<accession>A0AAD9H7P1</accession>
<name>A0AAD9H7P1_9PEZI</name>
<sequence>MLVSGQWTVDWMGTLSVVTRLRSGLKFPPARPPNHYCPAVPTVHINSDLSRRFAGDEVRCSKTLEFRYPRVFASPCDCGTRPLGWTTMYSRSDMTTSRQRTYPEDRTPSLTICTYIGR</sequence>
<evidence type="ECO:0000313" key="1">
    <source>
        <dbReference type="EMBL" id="KAK2023079.1"/>
    </source>
</evidence>
<reference evidence="1" key="1">
    <citation type="submission" date="2021-06" db="EMBL/GenBank/DDBJ databases">
        <title>Comparative genomics, transcriptomics and evolutionary studies reveal genomic signatures of adaptation to plant cell wall in hemibiotrophic fungi.</title>
        <authorList>
            <consortium name="DOE Joint Genome Institute"/>
            <person name="Baroncelli R."/>
            <person name="Diaz J.F."/>
            <person name="Benocci T."/>
            <person name="Peng M."/>
            <person name="Battaglia E."/>
            <person name="Haridas S."/>
            <person name="Andreopoulos W."/>
            <person name="Labutti K."/>
            <person name="Pangilinan J."/>
            <person name="Floch G.L."/>
            <person name="Makela M.R."/>
            <person name="Henrissat B."/>
            <person name="Grigoriev I.V."/>
            <person name="Crouch J.A."/>
            <person name="De Vries R.P."/>
            <person name="Sukno S.A."/>
            <person name="Thon M.R."/>
        </authorList>
    </citation>
    <scope>NUCLEOTIDE SEQUENCE</scope>
    <source>
        <strain evidence="1">MAFF235873</strain>
    </source>
</reference>
<dbReference type="Proteomes" id="UP001232148">
    <property type="component" value="Unassembled WGS sequence"/>
</dbReference>
<gene>
    <name evidence="1" type="ORF">LX32DRAFT_165163</name>
</gene>
<protein>
    <submittedName>
        <fullName evidence="1">Uncharacterized protein</fullName>
    </submittedName>
</protein>
<evidence type="ECO:0000313" key="2">
    <source>
        <dbReference type="Proteomes" id="UP001232148"/>
    </source>
</evidence>
<comment type="caution">
    <text evidence="1">The sequence shown here is derived from an EMBL/GenBank/DDBJ whole genome shotgun (WGS) entry which is preliminary data.</text>
</comment>
<keyword evidence="2" id="KW-1185">Reference proteome</keyword>
<proteinExistence type="predicted"/>
<dbReference type="AlphaFoldDB" id="A0AAD9H7P1"/>